<gene>
    <name evidence="2" type="ORF">ACFOOI_15995</name>
</gene>
<sequence>MTIKIYFQYIGILTISALIFSCKKEKLDVVVPIEKAIIVDTNYPVADSLVIDGYFNKFSFGQGETATIFVNSKTKADSQFLGIYNVNGKIVDAIKISLSTQKVATVEPYLNGFGYIPTATFTIPKSLKSGIYFIANKIPFLVKNTGPIQGDFLIVHPSHNDIAYNNSGGMSYYLPSHQVRARVLSTQRPWKIAENGNPIPFYQWILSKGYKVDFACDDEMQDYENIKKYNMMVIAGHSEYWTRPARETFDKFIDNGKNALMLTGNTMYWQTRFSTAKQQLTCYKYDAQSADPTTDPLLKTDRWEAATLKYNELNSIGLNFYTSGGYITIRAGDPKGFTGYKIIQPDFPIFKNTNLAMNDTLIHNAIEYDGAKVKFVSTAKFGSVPVYDNSATKFYKVDILGWDYARPDYGVINNNYNIALFIIMKKKSTSGLILNMSSSNWCNEILKVSRLQTITENSIDFLLKNYDYSMPVIQ</sequence>
<dbReference type="EMBL" id="JBHRYQ010000001">
    <property type="protein sequence ID" value="MFC3812163.1"/>
    <property type="molecule type" value="Genomic_DNA"/>
</dbReference>
<evidence type="ECO:0000313" key="2">
    <source>
        <dbReference type="EMBL" id="MFC3812163.1"/>
    </source>
</evidence>
<reference evidence="3" key="1">
    <citation type="journal article" date="2019" name="Int. J. Syst. Evol. Microbiol.">
        <title>The Global Catalogue of Microorganisms (GCM) 10K type strain sequencing project: providing services to taxonomists for standard genome sequencing and annotation.</title>
        <authorList>
            <consortium name="The Broad Institute Genomics Platform"/>
            <consortium name="The Broad Institute Genome Sequencing Center for Infectious Disease"/>
            <person name="Wu L."/>
            <person name="Ma J."/>
        </authorList>
    </citation>
    <scope>NUCLEOTIDE SEQUENCE [LARGE SCALE GENOMIC DNA]</scope>
    <source>
        <strain evidence="3">CECT 7956</strain>
    </source>
</reference>
<proteinExistence type="predicted"/>
<dbReference type="PROSITE" id="PS51257">
    <property type="entry name" value="PROKAR_LIPOPROTEIN"/>
    <property type="match status" value="1"/>
</dbReference>
<dbReference type="RefSeq" id="WP_379839029.1">
    <property type="nucleotide sequence ID" value="NZ_JBHRYQ010000001.1"/>
</dbReference>
<organism evidence="2 3">
    <name type="scientific">Lacihabitans lacunae</name>
    <dbReference type="NCBI Taxonomy" id="1028214"/>
    <lineage>
        <taxon>Bacteria</taxon>
        <taxon>Pseudomonadati</taxon>
        <taxon>Bacteroidota</taxon>
        <taxon>Cytophagia</taxon>
        <taxon>Cytophagales</taxon>
        <taxon>Leadbetterellaceae</taxon>
        <taxon>Lacihabitans</taxon>
    </lineage>
</organism>
<keyword evidence="3" id="KW-1185">Reference proteome</keyword>
<feature type="domain" description="N,N-dimethylformamidase beta subunit-like C-terminal" evidence="1">
    <location>
        <begin position="116"/>
        <end position="443"/>
    </location>
</feature>
<comment type="caution">
    <text evidence="2">The sequence shown here is derived from an EMBL/GenBank/DDBJ whole genome shotgun (WGS) entry which is preliminary data.</text>
</comment>
<dbReference type="Proteomes" id="UP001595616">
    <property type="component" value="Unassembled WGS sequence"/>
</dbReference>
<evidence type="ECO:0000259" key="1">
    <source>
        <dbReference type="Pfam" id="PF20254"/>
    </source>
</evidence>
<dbReference type="InterPro" id="IPR046540">
    <property type="entry name" value="DMFA2_C"/>
</dbReference>
<accession>A0ABV7YXW9</accession>
<name>A0ABV7YXW9_9BACT</name>
<dbReference type="Pfam" id="PF20254">
    <property type="entry name" value="DMFA2_C"/>
    <property type="match status" value="1"/>
</dbReference>
<evidence type="ECO:0000313" key="3">
    <source>
        <dbReference type="Proteomes" id="UP001595616"/>
    </source>
</evidence>
<dbReference type="SUPFAM" id="SSF52317">
    <property type="entry name" value="Class I glutamine amidotransferase-like"/>
    <property type="match status" value="1"/>
</dbReference>
<protein>
    <submittedName>
        <fullName evidence="2">N,N-dimethylformamidase beta subunit family domain-containing protein</fullName>
    </submittedName>
</protein>
<dbReference type="InterPro" id="IPR029062">
    <property type="entry name" value="Class_I_gatase-like"/>
</dbReference>